<comment type="similarity">
    <text evidence="1">Belongs to the CFA/CMAS family.</text>
</comment>
<evidence type="ECO:0000256" key="3">
    <source>
        <dbReference type="ARBA" id="ARBA00022679"/>
    </source>
</evidence>
<keyword evidence="5" id="KW-0443">Lipid metabolism</keyword>
<evidence type="ECO:0000256" key="2">
    <source>
        <dbReference type="ARBA" id="ARBA00022603"/>
    </source>
</evidence>
<proteinExistence type="inferred from homology"/>
<dbReference type="InterPro" id="IPR050723">
    <property type="entry name" value="CFA/CMAS"/>
</dbReference>
<dbReference type="GO" id="GO:0032259">
    <property type="term" value="P:methylation"/>
    <property type="evidence" value="ECO:0007669"/>
    <property type="project" value="UniProtKB-KW"/>
</dbReference>
<accession>A0ABX1WYJ3</accession>
<comment type="caution">
    <text evidence="6">The sequence shown here is derived from an EMBL/GenBank/DDBJ whole genome shotgun (WGS) entry which is preliminary data.</text>
</comment>
<keyword evidence="4" id="KW-0949">S-adenosyl-L-methionine</keyword>
<dbReference type="Proteomes" id="UP000732105">
    <property type="component" value="Unassembled WGS sequence"/>
</dbReference>
<dbReference type="Gene3D" id="3.40.50.150">
    <property type="entry name" value="Vaccinia Virus protein VP39"/>
    <property type="match status" value="1"/>
</dbReference>
<sequence length="412" mass="47645">MEKTLTLQHKISFKERMFLKLISRMDKGYIEISLPNKMLLHFGNPNSSIKADIQIVSTDFYNQLFLYGDIGFGEAYENQLWKTSDITSVIKWVIANLDNAPGVSGSKMKSIVFNLFKAGNQFIHKLRDNTIANSKKNIAAHYDLSNDFYSLWLDKSMTYSSAYFTNEKTSIYDAQLEKYRMISEKLKIKKGDRILEIGCGWGGMSIFLAENYDVQVSAITISKEQYAYAKKRVQKAGLENRVNILFKDYRLVKGKFDKIVSIEMLEAVGHRFYKPFFSKINDLLSKEGLLALQVITCPDSRFSEMKKGVDWIQKHIFPGSLLPSVAALNKAMNQTSDLTPIHLEEMGKHYAQTLRTWRNSFNSKLEDVQALGFNQQFIRKWNYYLSYCEAAFDMRNINVMQLIYARPNNLKY</sequence>
<dbReference type="EMBL" id="RZNH01000029">
    <property type="protein sequence ID" value="NOU61181.1"/>
    <property type="molecule type" value="Genomic_DNA"/>
</dbReference>
<keyword evidence="3" id="KW-0808">Transferase</keyword>
<dbReference type="PANTHER" id="PTHR43667:SF2">
    <property type="entry name" value="FATTY ACID C-METHYL TRANSFERASE"/>
    <property type="match status" value="1"/>
</dbReference>
<dbReference type="PANTHER" id="PTHR43667">
    <property type="entry name" value="CYCLOPROPANE-FATTY-ACYL-PHOSPHOLIPID SYNTHASE"/>
    <property type="match status" value="1"/>
</dbReference>
<name>A0ABX1WYJ3_9BACT</name>
<reference evidence="6 7" key="1">
    <citation type="submission" date="2018-12" db="EMBL/GenBank/DDBJ databases">
        <title>Marinifilum JC070 sp. nov., a marine bacterium isolated from Yongle Blue Hole in the South China Sea.</title>
        <authorList>
            <person name="Fu T."/>
        </authorList>
    </citation>
    <scope>NUCLEOTIDE SEQUENCE [LARGE SCALE GENOMIC DNA]</scope>
    <source>
        <strain evidence="6 7">JC070</strain>
    </source>
</reference>
<keyword evidence="7" id="KW-1185">Reference proteome</keyword>
<evidence type="ECO:0000256" key="5">
    <source>
        <dbReference type="ARBA" id="ARBA00023098"/>
    </source>
</evidence>
<dbReference type="CDD" id="cd02440">
    <property type="entry name" value="AdoMet_MTases"/>
    <property type="match status" value="1"/>
</dbReference>
<dbReference type="InterPro" id="IPR003333">
    <property type="entry name" value="CMAS"/>
</dbReference>
<protein>
    <submittedName>
        <fullName evidence="6">Class I SAM-dependent methyltransferase</fullName>
    </submittedName>
</protein>
<dbReference type="Pfam" id="PF02353">
    <property type="entry name" value="CMAS"/>
    <property type="match status" value="1"/>
</dbReference>
<dbReference type="SUPFAM" id="SSF53335">
    <property type="entry name" value="S-adenosyl-L-methionine-dependent methyltransferases"/>
    <property type="match status" value="1"/>
</dbReference>
<evidence type="ECO:0000256" key="4">
    <source>
        <dbReference type="ARBA" id="ARBA00022691"/>
    </source>
</evidence>
<evidence type="ECO:0000256" key="1">
    <source>
        <dbReference type="ARBA" id="ARBA00010815"/>
    </source>
</evidence>
<evidence type="ECO:0000313" key="7">
    <source>
        <dbReference type="Proteomes" id="UP000732105"/>
    </source>
</evidence>
<dbReference type="GO" id="GO:0008168">
    <property type="term" value="F:methyltransferase activity"/>
    <property type="evidence" value="ECO:0007669"/>
    <property type="project" value="UniProtKB-KW"/>
</dbReference>
<keyword evidence="2 6" id="KW-0489">Methyltransferase</keyword>
<evidence type="ECO:0000313" key="6">
    <source>
        <dbReference type="EMBL" id="NOU61181.1"/>
    </source>
</evidence>
<dbReference type="InterPro" id="IPR029063">
    <property type="entry name" value="SAM-dependent_MTases_sf"/>
</dbReference>
<dbReference type="PIRSF" id="PIRSF003085">
    <property type="entry name" value="CMAS"/>
    <property type="match status" value="1"/>
</dbReference>
<dbReference type="RefSeq" id="WP_171596447.1">
    <property type="nucleotide sequence ID" value="NZ_RZNH01000029.1"/>
</dbReference>
<organism evidence="6 7">
    <name type="scientific">Marinifilum caeruleilacunae</name>
    <dbReference type="NCBI Taxonomy" id="2499076"/>
    <lineage>
        <taxon>Bacteria</taxon>
        <taxon>Pseudomonadati</taxon>
        <taxon>Bacteroidota</taxon>
        <taxon>Bacteroidia</taxon>
        <taxon>Marinilabiliales</taxon>
        <taxon>Marinifilaceae</taxon>
    </lineage>
</organism>
<gene>
    <name evidence="6" type="ORF">ELS83_15295</name>
</gene>